<evidence type="ECO:0000259" key="2">
    <source>
        <dbReference type="Pfam" id="PF22917"/>
    </source>
</evidence>
<accession>A0A814VFG0</accession>
<proteinExistence type="predicted"/>
<dbReference type="PANTHER" id="PTHR32487:SF0">
    <property type="entry name" value="3-OXO-DELTA(4,5)-STEROID 5-BETA-REDUCTASE"/>
    <property type="match status" value="1"/>
</dbReference>
<dbReference type="Gene3D" id="3.40.50.720">
    <property type="entry name" value="NAD(P)-binding Rossmann-like Domain"/>
    <property type="match status" value="1"/>
</dbReference>
<dbReference type="SUPFAM" id="SSF51735">
    <property type="entry name" value="NAD(P)-binding Rossmann-fold domains"/>
    <property type="match status" value="1"/>
</dbReference>
<comment type="caution">
    <text evidence="3">The sequence shown here is derived from an EMBL/GenBank/DDBJ whole genome shotgun (WGS) entry which is preliminary data.</text>
</comment>
<dbReference type="OrthoDB" id="1731983at2759"/>
<dbReference type="InterPro" id="IPR055222">
    <property type="entry name" value="PRISE-like_Rossmann-fold"/>
</dbReference>
<dbReference type="EMBL" id="CAJNOJ010000140">
    <property type="protein sequence ID" value="CAF1187376.1"/>
    <property type="molecule type" value="Genomic_DNA"/>
</dbReference>
<feature type="transmembrane region" description="Helical" evidence="1">
    <location>
        <begin position="398"/>
        <end position="420"/>
    </location>
</feature>
<dbReference type="AlphaFoldDB" id="A0A814VFG0"/>
<keyword evidence="1" id="KW-0472">Membrane</keyword>
<keyword evidence="1" id="KW-1133">Transmembrane helix</keyword>
<gene>
    <name evidence="3" type="ORF">EDS130_LOCUS24603</name>
</gene>
<name>A0A814VFG0_ADIRI</name>
<evidence type="ECO:0000313" key="3">
    <source>
        <dbReference type="EMBL" id="CAF1187376.1"/>
    </source>
</evidence>
<organism evidence="3 4">
    <name type="scientific">Adineta ricciae</name>
    <name type="common">Rotifer</name>
    <dbReference type="NCBI Taxonomy" id="249248"/>
    <lineage>
        <taxon>Eukaryota</taxon>
        <taxon>Metazoa</taxon>
        <taxon>Spiralia</taxon>
        <taxon>Gnathifera</taxon>
        <taxon>Rotifera</taxon>
        <taxon>Eurotatoria</taxon>
        <taxon>Bdelloidea</taxon>
        <taxon>Adinetida</taxon>
        <taxon>Adinetidae</taxon>
        <taxon>Adineta</taxon>
    </lineage>
</organism>
<evidence type="ECO:0000256" key="1">
    <source>
        <dbReference type="SAM" id="Phobius"/>
    </source>
</evidence>
<evidence type="ECO:0000313" key="4">
    <source>
        <dbReference type="Proteomes" id="UP000663852"/>
    </source>
</evidence>
<feature type="domain" description="PRISE-like Rossmann-fold" evidence="2">
    <location>
        <begin position="12"/>
        <end position="376"/>
    </location>
</feature>
<dbReference type="Proteomes" id="UP000663852">
    <property type="component" value="Unassembled WGS sequence"/>
</dbReference>
<sequence>MSVSASSTTNVACVWGANGISGIGMIDTLIDQSYSEFSKIICISRRPMQINLTDDRIHFISIDVMEASIDDIVDELIKVDGRTITHMFHYAYISKMDETEQDHVNKVLLQKALDVTAKIAGQNVKCVSLQTGYKYYGAHKGPQHMPTQPFVEDAPRHEGVNFYYSQEDLIKEYAQKNKWNYSITRPNLIIGVSKGNFMNFAVSLAIYASVQKEKGEPLIFPGHELAWNIVLDHSSSLNNARFQLWAATNGHTANEIFNIHNGDKVQFRILWPKFEKYFGFAHHEQKFPENKMAPQLVLFEYMTQNRAVWDEVVQRHNLDQASFDYATWMFSFFLLNVPYNIEGDLSKARKYGWTTTVDTADAYIQCFDRLKQMKLLSILCSSSSVTVRCWNTLPVSSCLIFSVTVFIGITQIRILIFYTTHQDPMICLDQPNSFQKLNGIFLLIIWSLIPSLAMLIFDLLTIRNIQKSEQRTFDHDVINRRQKTYQTSSAAGAIGGMYNVIDSSLRKDPLSLAVKGLTGNVLSFVDLLSPCMGFYLCTLSSQLFWRELVHLLSVRQ</sequence>
<dbReference type="InterPro" id="IPR036291">
    <property type="entry name" value="NAD(P)-bd_dom_sf"/>
</dbReference>
<feature type="transmembrane region" description="Helical" evidence="1">
    <location>
        <begin position="440"/>
        <end position="462"/>
    </location>
</feature>
<dbReference type="PANTHER" id="PTHR32487">
    <property type="entry name" value="3-OXO-DELTA(4,5)-STEROID 5-BETA-REDUCTASE"/>
    <property type="match status" value="1"/>
</dbReference>
<reference evidence="3" key="1">
    <citation type="submission" date="2021-02" db="EMBL/GenBank/DDBJ databases">
        <authorList>
            <person name="Nowell W R."/>
        </authorList>
    </citation>
    <scope>NUCLEOTIDE SEQUENCE</scope>
</reference>
<protein>
    <recommendedName>
        <fullName evidence="2">PRISE-like Rossmann-fold domain-containing protein</fullName>
    </recommendedName>
</protein>
<keyword evidence="1" id="KW-0812">Transmembrane</keyword>
<dbReference type="CDD" id="cd08948">
    <property type="entry name" value="5beta-POR_like_SDR_a"/>
    <property type="match status" value="1"/>
</dbReference>
<dbReference type="Pfam" id="PF22917">
    <property type="entry name" value="PRISE"/>
    <property type="match status" value="1"/>
</dbReference>